<comment type="similarity">
    <text evidence="1">Belongs to the 4-hydroxybenzoyl-CoA thioesterase family.</text>
</comment>
<dbReference type="CDD" id="cd00586">
    <property type="entry name" value="4HBT"/>
    <property type="match status" value="1"/>
</dbReference>
<dbReference type="PANTHER" id="PTHR31793">
    <property type="entry name" value="4-HYDROXYBENZOYL-COA THIOESTERASE FAMILY MEMBER"/>
    <property type="match status" value="1"/>
</dbReference>
<dbReference type="Pfam" id="PF13279">
    <property type="entry name" value="4HBT_2"/>
    <property type="match status" value="1"/>
</dbReference>
<dbReference type="STRING" id="356660.SAMN05444336_11015"/>
<dbReference type="InterPro" id="IPR050563">
    <property type="entry name" value="4-hydroxybenzoyl-CoA_TE"/>
</dbReference>
<dbReference type="Gene3D" id="3.10.129.10">
    <property type="entry name" value="Hotdog Thioesterase"/>
    <property type="match status" value="1"/>
</dbReference>
<reference evidence="3 4" key="1">
    <citation type="submission" date="2016-10" db="EMBL/GenBank/DDBJ databases">
        <authorList>
            <person name="de Groot N.N."/>
        </authorList>
    </citation>
    <scope>NUCLEOTIDE SEQUENCE [LARGE SCALE GENOMIC DNA]</scope>
    <source>
        <strain evidence="3 4">DSM 17890</strain>
    </source>
</reference>
<keyword evidence="4" id="KW-1185">Reference proteome</keyword>
<accession>A0A1H3EG19</accession>
<dbReference type="GO" id="GO:0047617">
    <property type="term" value="F:fatty acyl-CoA hydrolase activity"/>
    <property type="evidence" value="ECO:0007669"/>
    <property type="project" value="TreeGrafter"/>
</dbReference>
<gene>
    <name evidence="3" type="ORF">SAMN05444336_11015</name>
</gene>
<organism evidence="3 4">
    <name type="scientific">Albimonas donghaensis</name>
    <dbReference type="NCBI Taxonomy" id="356660"/>
    <lineage>
        <taxon>Bacteria</taxon>
        <taxon>Pseudomonadati</taxon>
        <taxon>Pseudomonadota</taxon>
        <taxon>Alphaproteobacteria</taxon>
        <taxon>Rhodobacterales</taxon>
        <taxon>Paracoccaceae</taxon>
        <taxon>Albimonas</taxon>
    </lineage>
</organism>
<keyword evidence="2 3" id="KW-0378">Hydrolase</keyword>
<evidence type="ECO:0000313" key="4">
    <source>
        <dbReference type="Proteomes" id="UP000199118"/>
    </source>
</evidence>
<protein>
    <submittedName>
        <fullName evidence="3">Acyl-CoA thioester hydrolase</fullName>
    </submittedName>
</protein>
<dbReference type="PANTHER" id="PTHR31793:SF27">
    <property type="entry name" value="NOVEL THIOESTERASE SUPERFAMILY DOMAIN AND SAPOSIN A-TYPE DOMAIN CONTAINING PROTEIN (0610012H03RIK)"/>
    <property type="match status" value="1"/>
</dbReference>
<sequence length="146" mass="16690">MKAPRPSRADYARFVPMTTRLRDNDQYMHMNNVVYYEYFDSAVNEWLMEVPKLILPDGPCIGIVADTQCTFYAEVKWPQRVEVAMRMDRIGNSSLTYGLAMFAEGEELANAACRYVHVYCDGKIRRPEPLPQFLIDAANTLVVAKG</sequence>
<evidence type="ECO:0000256" key="1">
    <source>
        <dbReference type="ARBA" id="ARBA00005953"/>
    </source>
</evidence>
<name>A0A1H3EG19_9RHOB</name>
<dbReference type="SUPFAM" id="SSF54637">
    <property type="entry name" value="Thioesterase/thiol ester dehydrase-isomerase"/>
    <property type="match status" value="1"/>
</dbReference>
<dbReference type="AlphaFoldDB" id="A0A1H3EG19"/>
<dbReference type="Proteomes" id="UP000199118">
    <property type="component" value="Unassembled WGS sequence"/>
</dbReference>
<dbReference type="RefSeq" id="WP_176954825.1">
    <property type="nucleotide sequence ID" value="NZ_FNMZ01000010.1"/>
</dbReference>
<proteinExistence type="inferred from homology"/>
<dbReference type="InterPro" id="IPR029069">
    <property type="entry name" value="HotDog_dom_sf"/>
</dbReference>
<evidence type="ECO:0000313" key="3">
    <source>
        <dbReference type="EMBL" id="SDX77703.1"/>
    </source>
</evidence>
<dbReference type="EMBL" id="FNMZ01000010">
    <property type="protein sequence ID" value="SDX77703.1"/>
    <property type="molecule type" value="Genomic_DNA"/>
</dbReference>
<evidence type="ECO:0000256" key="2">
    <source>
        <dbReference type="ARBA" id="ARBA00022801"/>
    </source>
</evidence>